<evidence type="ECO:0000259" key="1">
    <source>
        <dbReference type="PROSITE" id="PS50164"/>
    </source>
</evidence>
<evidence type="ECO:0000313" key="2">
    <source>
        <dbReference type="EMBL" id="MDQ0197073.1"/>
    </source>
</evidence>
<dbReference type="Pfam" id="PF01541">
    <property type="entry name" value="GIY-YIG"/>
    <property type="match status" value="1"/>
</dbReference>
<dbReference type="Proteomes" id="UP001224122">
    <property type="component" value="Unassembled WGS sequence"/>
</dbReference>
<gene>
    <name evidence="2" type="ORF">J2S10_000178</name>
</gene>
<accession>A0ABT9XNG7</accession>
<dbReference type="SMART" id="SM00465">
    <property type="entry name" value="GIYc"/>
    <property type="match status" value="1"/>
</dbReference>
<dbReference type="InterPro" id="IPR000305">
    <property type="entry name" value="GIY-YIG_endonuc"/>
</dbReference>
<comment type="caution">
    <text evidence="2">The sequence shown here is derived from an EMBL/GenBank/DDBJ whole genome shotgun (WGS) entry which is preliminary data.</text>
</comment>
<dbReference type="PROSITE" id="PS50164">
    <property type="entry name" value="GIY_YIG"/>
    <property type="match status" value="1"/>
</dbReference>
<dbReference type="InterPro" id="IPR035901">
    <property type="entry name" value="GIY-YIG_endonuc_sf"/>
</dbReference>
<dbReference type="RefSeq" id="WP_370876149.1">
    <property type="nucleotide sequence ID" value="NZ_JAUSTW010000001.1"/>
</dbReference>
<reference evidence="2 3" key="1">
    <citation type="submission" date="2023-07" db="EMBL/GenBank/DDBJ databases">
        <title>Genomic Encyclopedia of Type Strains, Phase IV (KMG-IV): sequencing the most valuable type-strain genomes for metagenomic binning, comparative biology and taxonomic classification.</title>
        <authorList>
            <person name="Goeker M."/>
        </authorList>
    </citation>
    <scope>NUCLEOTIDE SEQUENCE [LARGE SCALE GENOMIC DNA]</scope>
    <source>
        <strain evidence="2 3">DSM 27594</strain>
    </source>
</reference>
<proteinExistence type="predicted"/>
<feature type="domain" description="GIY-YIG" evidence="1">
    <location>
        <begin position="4"/>
        <end position="98"/>
    </location>
</feature>
<protein>
    <submittedName>
        <fullName evidence="2">Excinuclease UvrABC nuclease subunit</fullName>
    </submittedName>
</protein>
<sequence>MISDKPGIYMICDRDERKYYVGASSSSCYLRVLNHIHHLKNHKHISEGLQKAFNKGNELEFVQLVETPNWEKTEILELERRLIFALKSYEYSFNTKNVPPEILLRS</sequence>
<dbReference type="Gene3D" id="3.40.1440.10">
    <property type="entry name" value="GIY-YIG endonuclease"/>
    <property type="match status" value="1"/>
</dbReference>
<organism evidence="2 3">
    <name type="scientific">Neobacillus ginsengisoli</name>
    <dbReference type="NCBI Taxonomy" id="904295"/>
    <lineage>
        <taxon>Bacteria</taxon>
        <taxon>Bacillati</taxon>
        <taxon>Bacillota</taxon>
        <taxon>Bacilli</taxon>
        <taxon>Bacillales</taxon>
        <taxon>Bacillaceae</taxon>
        <taxon>Neobacillus</taxon>
    </lineage>
</organism>
<name>A0ABT9XNG7_9BACI</name>
<evidence type="ECO:0000313" key="3">
    <source>
        <dbReference type="Proteomes" id="UP001224122"/>
    </source>
</evidence>
<dbReference type="SUPFAM" id="SSF82771">
    <property type="entry name" value="GIY-YIG endonuclease"/>
    <property type="match status" value="1"/>
</dbReference>
<dbReference type="EMBL" id="JAUSTW010000001">
    <property type="protein sequence ID" value="MDQ0197073.1"/>
    <property type="molecule type" value="Genomic_DNA"/>
</dbReference>
<keyword evidence="3" id="KW-1185">Reference proteome</keyword>